<keyword evidence="6" id="KW-0442">Lipid degradation</keyword>
<dbReference type="AlphaFoldDB" id="A0A921Q374"/>
<keyword evidence="5" id="KW-0378">Hydrolase</keyword>
<dbReference type="GO" id="GO:0005576">
    <property type="term" value="C:extracellular region"/>
    <property type="evidence" value="ECO:0007669"/>
    <property type="project" value="UniProtKB-SubCell"/>
</dbReference>
<evidence type="ECO:0000256" key="2">
    <source>
        <dbReference type="ARBA" id="ARBA00008668"/>
    </source>
</evidence>
<comment type="caution">
    <text evidence="9">The sequence shown here is derived from an EMBL/GenBank/DDBJ whole genome shotgun (WGS) entry which is preliminary data.</text>
</comment>
<dbReference type="PANTHER" id="PTHR45650:SF2">
    <property type="entry name" value="OS06G0560700 PROTEIN"/>
    <property type="match status" value="1"/>
</dbReference>
<organism evidence="9 10">
    <name type="scientific">Sorghum bicolor</name>
    <name type="common">Sorghum</name>
    <name type="synonym">Sorghum vulgare</name>
    <dbReference type="NCBI Taxonomy" id="4558"/>
    <lineage>
        <taxon>Eukaryota</taxon>
        <taxon>Viridiplantae</taxon>
        <taxon>Streptophyta</taxon>
        <taxon>Embryophyta</taxon>
        <taxon>Tracheophyta</taxon>
        <taxon>Spermatophyta</taxon>
        <taxon>Magnoliopsida</taxon>
        <taxon>Liliopsida</taxon>
        <taxon>Poales</taxon>
        <taxon>Poaceae</taxon>
        <taxon>PACMAD clade</taxon>
        <taxon>Panicoideae</taxon>
        <taxon>Andropogonodae</taxon>
        <taxon>Andropogoneae</taxon>
        <taxon>Sorghinae</taxon>
        <taxon>Sorghum</taxon>
    </lineage>
</organism>
<dbReference type="InterPro" id="IPR036514">
    <property type="entry name" value="SGNH_hydro_sf"/>
</dbReference>
<comment type="subcellular location">
    <subcellularLocation>
        <location evidence="1">Secreted</location>
    </subcellularLocation>
</comment>
<keyword evidence="7" id="KW-0443">Lipid metabolism</keyword>
<evidence type="ECO:0000256" key="7">
    <source>
        <dbReference type="ARBA" id="ARBA00023098"/>
    </source>
</evidence>
<evidence type="ECO:0000256" key="1">
    <source>
        <dbReference type="ARBA" id="ARBA00004613"/>
    </source>
</evidence>
<reference evidence="9" key="1">
    <citation type="journal article" date="2019" name="BMC Genomics">
        <title>A new reference genome for Sorghum bicolor reveals high levels of sequence similarity between sweet and grain genotypes: implications for the genetics of sugar metabolism.</title>
        <authorList>
            <person name="Cooper E.A."/>
            <person name="Brenton Z.W."/>
            <person name="Flinn B.S."/>
            <person name="Jenkins J."/>
            <person name="Shu S."/>
            <person name="Flowers D."/>
            <person name="Luo F."/>
            <person name="Wang Y."/>
            <person name="Xia P."/>
            <person name="Barry K."/>
            <person name="Daum C."/>
            <person name="Lipzen A."/>
            <person name="Yoshinaga Y."/>
            <person name="Schmutz J."/>
            <person name="Saski C."/>
            <person name="Vermerris W."/>
            <person name="Kresovich S."/>
        </authorList>
    </citation>
    <scope>NUCLEOTIDE SEQUENCE</scope>
</reference>
<dbReference type="Pfam" id="PF00657">
    <property type="entry name" value="Lipase_GDSL"/>
    <property type="match status" value="1"/>
</dbReference>
<dbReference type="EMBL" id="CM027689">
    <property type="protein sequence ID" value="KAG0514774.1"/>
    <property type="molecule type" value="Genomic_DNA"/>
</dbReference>
<dbReference type="InterPro" id="IPR051238">
    <property type="entry name" value="GDSL_esterase/lipase"/>
</dbReference>
<reference evidence="9" key="2">
    <citation type="submission" date="2020-10" db="EMBL/GenBank/DDBJ databases">
        <authorList>
            <person name="Cooper E.A."/>
            <person name="Brenton Z.W."/>
            <person name="Flinn B.S."/>
            <person name="Jenkins J."/>
            <person name="Shu S."/>
            <person name="Flowers D."/>
            <person name="Luo F."/>
            <person name="Wang Y."/>
            <person name="Xia P."/>
            <person name="Barry K."/>
            <person name="Daum C."/>
            <person name="Lipzen A."/>
            <person name="Yoshinaga Y."/>
            <person name="Schmutz J."/>
            <person name="Saski C."/>
            <person name="Vermerris W."/>
            <person name="Kresovich S."/>
        </authorList>
    </citation>
    <scope>NUCLEOTIDE SEQUENCE</scope>
</reference>
<dbReference type="GO" id="GO:0016788">
    <property type="term" value="F:hydrolase activity, acting on ester bonds"/>
    <property type="evidence" value="ECO:0007669"/>
    <property type="project" value="InterPro"/>
</dbReference>
<dbReference type="PANTHER" id="PTHR45650">
    <property type="entry name" value="GDSL-LIKE LIPASE/ACYLHYDROLASE-RELATED"/>
    <property type="match status" value="1"/>
</dbReference>
<sequence>MENIVYLLTIMSLSMALLVPLHHGQCEAAARAAATAATSCHHAGTGAAASASASSSAAACSRSCVGGKAPRKQKQQQPQVEGMFVFGSSLVDSGNNNFLNGSGVRADYLPYGVDFPLGPSGRFSNGRNVIDALGELLGLPGLVPPFADPRTRRARARAALLRGVNFASGGSGILDHTGQGEVVSLRQQISNFESVTLPDLRAQLRGPAAAANHGRIKGQDSFHECYLSKCLFVIGTGGNDYLLNYFNPRKNDGTEGGPPPLSEFTTSLITKLSDHLQSLYGLGARKFVIFSIQPTGCTPVVRAFLNITGAACIEPVNDAVALFNSELRRLVDGARPPRMPAARFAYIDSYKIIRDMLDHPAKHGVRETGRACCKMSRRSSGVLCKKQGPVCRDRTEYVFFDGLHPTDAVNARIARKGYGSSSPDHAYPINVKKLAML</sequence>
<comment type="similarity">
    <text evidence="2">Belongs to the 'GDSL' lipolytic enzyme family.</text>
</comment>
<dbReference type="GO" id="GO:0016042">
    <property type="term" value="P:lipid catabolic process"/>
    <property type="evidence" value="ECO:0007669"/>
    <property type="project" value="UniProtKB-KW"/>
</dbReference>
<keyword evidence="4 8" id="KW-0732">Signal</keyword>
<gene>
    <name evidence="9" type="ORF">BDA96_10G222300</name>
</gene>
<evidence type="ECO:0000256" key="6">
    <source>
        <dbReference type="ARBA" id="ARBA00022963"/>
    </source>
</evidence>
<evidence type="ECO:0000256" key="4">
    <source>
        <dbReference type="ARBA" id="ARBA00022729"/>
    </source>
</evidence>
<evidence type="ECO:0000256" key="8">
    <source>
        <dbReference type="SAM" id="SignalP"/>
    </source>
</evidence>
<evidence type="ECO:0000256" key="5">
    <source>
        <dbReference type="ARBA" id="ARBA00022801"/>
    </source>
</evidence>
<dbReference type="Gene3D" id="3.40.50.1110">
    <property type="entry name" value="SGNH hydrolase"/>
    <property type="match status" value="1"/>
</dbReference>
<evidence type="ECO:0000313" key="10">
    <source>
        <dbReference type="Proteomes" id="UP000807115"/>
    </source>
</evidence>
<evidence type="ECO:0000313" key="9">
    <source>
        <dbReference type="EMBL" id="KAG0514774.1"/>
    </source>
</evidence>
<keyword evidence="3" id="KW-0964">Secreted</keyword>
<evidence type="ECO:0000256" key="3">
    <source>
        <dbReference type="ARBA" id="ARBA00022525"/>
    </source>
</evidence>
<name>A0A921Q374_SORBI</name>
<proteinExistence type="inferred from homology"/>
<dbReference type="CDD" id="cd01837">
    <property type="entry name" value="SGNH_plant_lipase_like"/>
    <property type="match status" value="1"/>
</dbReference>
<evidence type="ECO:0008006" key="11">
    <source>
        <dbReference type="Google" id="ProtNLM"/>
    </source>
</evidence>
<feature type="signal peptide" evidence="8">
    <location>
        <begin position="1"/>
        <end position="16"/>
    </location>
</feature>
<dbReference type="Proteomes" id="UP000807115">
    <property type="component" value="Chromosome 10"/>
</dbReference>
<dbReference type="SUPFAM" id="SSF52266">
    <property type="entry name" value="SGNH hydrolase"/>
    <property type="match status" value="1"/>
</dbReference>
<accession>A0A921Q374</accession>
<feature type="chain" id="PRO_5037693197" description="GDSL esterase/lipase" evidence="8">
    <location>
        <begin position="17"/>
        <end position="437"/>
    </location>
</feature>
<protein>
    <recommendedName>
        <fullName evidence="11">GDSL esterase/lipase</fullName>
    </recommendedName>
</protein>
<dbReference type="InterPro" id="IPR035669">
    <property type="entry name" value="SGNH_plant_lipase-like"/>
</dbReference>
<dbReference type="InterPro" id="IPR001087">
    <property type="entry name" value="GDSL"/>
</dbReference>